<name>A0ABT9UMZ4_9MICC</name>
<feature type="transmembrane region" description="Helical" evidence="1">
    <location>
        <begin position="63"/>
        <end position="82"/>
    </location>
</feature>
<dbReference type="EMBL" id="JAUSSY010000024">
    <property type="protein sequence ID" value="MDQ0120993.1"/>
    <property type="molecule type" value="Genomic_DNA"/>
</dbReference>
<accession>A0ABT9UMZ4</accession>
<proteinExistence type="predicted"/>
<dbReference type="Proteomes" id="UP001226389">
    <property type="component" value="Unassembled WGS sequence"/>
</dbReference>
<feature type="transmembrane region" description="Helical" evidence="1">
    <location>
        <begin position="32"/>
        <end position="51"/>
    </location>
</feature>
<keyword evidence="1" id="KW-1133">Transmembrane helix</keyword>
<gene>
    <name evidence="2" type="ORF">J2T22_004206</name>
</gene>
<comment type="caution">
    <text evidence="2">The sequence shown here is derived from an EMBL/GenBank/DDBJ whole genome shotgun (WGS) entry which is preliminary data.</text>
</comment>
<evidence type="ECO:0000313" key="2">
    <source>
        <dbReference type="EMBL" id="MDQ0120993.1"/>
    </source>
</evidence>
<reference evidence="2 3" key="1">
    <citation type="submission" date="2023-07" db="EMBL/GenBank/DDBJ databases">
        <title>Sorghum-associated microbial communities from plants grown in Nebraska, USA.</title>
        <authorList>
            <person name="Schachtman D."/>
        </authorList>
    </citation>
    <scope>NUCLEOTIDE SEQUENCE [LARGE SCALE GENOMIC DNA]</scope>
    <source>
        <strain evidence="2 3">DS994</strain>
    </source>
</reference>
<dbReference type="RefSeq" id="WP_307493367.1">
    <property type="nucleotide sequence ID" value="NZ_JAUSSY010000024.1"/>
</dbReference>
<evidence type="ECO:0000313" key="3">
    <source>
        <dbReference type="Proteomes" id="UP001226389"/>
    </source>
</evidence>
<keyword evidence="1" id="KW-0812">Transmembrane</keyword>
<protein>
    <recommendedName>
        <fullName evidence="4">DUF423 domain-containing protein</fullName>
    </recommendedName>
</protein>
<evidence type="ECO:0008006" key="4">
    <source>
        <dbReference type="Google" id="ProtNLM"/>
    </source>
</evidence>
<feature type="transmembrane region" description="Helical" evidence="1">
    <location>
        <begin position="88"/>
        <end position="109"/>
    </location>
</feature>
<keyword evidence="3" id="KW-1185">Reference proteome</keyword>
<keyword evidence="1" id="KW-0472">Membrane</keyword>
<organism evidence="2 3">
    <name type="scientific">Pseudarthrobacter defluvii</name>
    <dbReference type="NCBI Taxonomy" id="410837"/>
    <lineage>
        <taxon>Bacteria</taxon>
        <taxon>Bacillati</taxon>
        <taxon>Actinomycetota</taxon>
        <taxon>Actinomycetes</taxon>
        <taxon>Micrococcales</taxon>
        <taxon>Micrococcaceae</taxon>
        <taxon>Pseudarthrobacter</taxon>
    </lineage>
</organism>
<sequence length="128" mass="12708">MALVSVASATSAGAEADPVAIRAVAAASAGRYLVAAMGFAAFLGAVGLSTLQSGSFPRWTGVVALVGAVAFLITFLTAVVGLGEDSVFGYGFLPGILALVVWSMATSIAEYRAVVASARGPAPREAEG</sequence>
<evidence type="ECO:0000256" key="1">
    <source>
        <dbReference type="SAM" id="Phobius"/>
    </source>
</evidence>